<evidence type="ECO:0000313" key="8">
    <source>
        <dbReference type="EMBL" id="PZO90907.1"/>
    </source>
</evidence>
<dbReference type="EMBL" id="QFNN01000018">
    <property type="protein sequence ID" value="PZO90907.1"/>
    <property type="molecule type" value="Genomic_DNA"/>
</dbReference>
<feature type="transmembrane region" description="Helical" evidence="6">
    <location>
        <begin position="179"/>
        <end position="201"/>
    </location>
</feature>
<comment type="caution">
    <text evidence="8">The sequence shown here is derived from an EMBL/GenBank/DDBJ whole genome shotgun (WGS) entry which is preliminary data.</text>
</comment>
<dbReference type="CDD" id="cd17324">
    <property type="entry name" value="MFS_NepI_like"/>
    <property type="match status" value="1"/>
</dbReference>
<keyword evidence="5 6" id="KW-0472">Membrane</keyword>
<feature type="transmembrane region" description="Helical" evidence="6">
    <location>
        <begin position="92"/>
        <end position="112"/>
    </location>
</feature>
<feature type="transmembrane region" description="Helical" evidence="6">
    <location>
        <begin position="349"/>
        <end position="370"/>
    </location>
</feature>
<dbReference type="AlphaFoldDB" id="A0A2W5ACP2"/>
<evidence type="ECO:0000256" key="1">
    <source>
        <dbReference type="ARBA" id="ARBA00004651"/>
    </source>
</evidence>
<dbReference type="Pfam" id="PF07690">
    <property type="entry name" value="MFS_1"/>
    <property type="match status" value="1"/>
</dbReference>
<comment type="subcellular location">
    <subcellularLocation>
        <location evidence="1">Cell membrane</location>
        <topology evidence="1">Multi-pass membrane protein</topology>
    </subcellularLocation>
</comment>
<feature type="transmembrane region" description="Helical" evidence="6">
    <location>
        <begin position="222"/>
        <end position="245"/>
    </location>
</feature>
<dbReference type="PROSITE" id="PS50850">
    <property type="entry name" value="MFS"/>
    <property type="match status" value="1"/>
</dbReference>
<dbReference type="InterPro" id="IPR036259">
    <property type="entry name" value="MFS_trans_sf"/>
</dbReference>
<name>A0A2W5ACP2_9SPHN</name>
<evidence type="ECO:0000313" key="9">
    <source>
        <dbReference type="Proteomes" id="UP000249066"/>
    </source>
</evidence>
<keyword evidence="2" id="KW-1003">Cell membrane</keyword>
<dbReference type="InterPro" id="IPR020846">
    <property type="entry name" value="MFS_dom"/>
</dbReference>
<feature type="transmembrane region" description="Helical" evidence="6">
    <location>
        <begin position="27"/>
        <end position="50"/>
    </location>
</feature>
<evidence type="ECO:0000259" key="7">
    <source>
        <dbReference type="PROSITE" id="PS50850"/>
    </source>
</evidence>
<feature type="transmembrane region" description="Helical" evidence="6">
    <location>
        <begin position="257"/>
        <end position="277"/>
    </location>
</feature>
<dbReference type="PANTHER" id="PTHR43124:SF5">
    <property type="entry name" value="PURINE RIBONUCLEOSIDE EFFLUX PUMP NEPI"/>
    <property type="match status" value="1"/>
</dbReference>
<feature type="transmembrane region" description="Helical" evidence="6">
    <location>
        <begin position="56"/>
        <end position="80"/>
    </location>
</feature>
<feature type="transmembrane region" description="Helical" evidence="6">
    <location>
        <begin position="316"/>
        <end position="337"/>
    </location>
</feature>
<evidence type="ECO:0000256" key="4">
    <source>
        <dbReference type="ARBA" id="ARBA00022989"/>
    </source>
</evidence>
<gene>
    <name evidence="8" type="primary">nepI</name>
    <name evidence="8" type="synonym">yicM</name>
    <name evidence="8" type="ORF">DI623_05205</name>
</gene>
<feature type="transmembrane region" description="Helical" evidence="6">
    <location>
        <begin position="289"/>
        <end position="310"/>
    </location>
</feature>
<protein>
    <submittedName>
        <fullName evidence="8">MFS transporter</fullName>
    </submittedName>
</protein>
<dbReference type="InterPro" id="IPR011701">
    <property type="entry name" value="MFS"/>
</dbReference>
<feature type="domain" description="Major facilitator superfamily (MFS) profile" evidence="7">
    <location>
        <begin position="25"/>
        <end position="401"/>
    </location>
</feature>
<keyword evidence="4 6" id="KW-1133">Transmembrane helix</keyword>
<feature type="transmembrane region" description="Helical" evidence="6">
    <location>
        <begin position="118"/>
        <end position="139"/>
    </location>
</feature>
<dbReference type="GO" id="GO:0005886">
    <property type="term" value="C:plasma membrane"/>
    <property type="evidence" value="ECO:0007669"/>
    <property type="project" value="UniProtKB-SubCell"/>
</dbReference>
<evidence type="ECO:0000256" key="2">
    <source>
        <dbReference type="ARBA" id="ARBA00022475"/>
    </source>
</evidence>
<dbReference type="GO" id="GO:0022857">
    <property type="term" value="F:transmembrane transporter activity"/>
    <property type="evidence" value="ECO:0007669"/>
    <property type="project" value="InterPro"/>
</dbReference>
<dbReference type="SUPFAM" id="SSF103473">
    <property type="entry name" value="MFS general substrate transporter"/>
    <property type="match status" value="1"/>
</dbReference>
<proteinExistence type="predicted"/>
<dbReference type="Proteomes" id="UP000249066">
    <property type="component" value="Unassembled WGS sequence"/>
</dbReference>
<evidence type="ECO:0000256" key="5">
    <source>
        <dbReference type="ARBA" id="ARBA00023136"/>
    </source>
</evidence>
<dbReference type="Gene3D" id="1.20.1250.20">
    <property type="entry name" value="MFS general substrate transporter like domains"/>
    <property type="match status" value="1"/>
</dbReference>
<dbReference type="InterPro" id="IPR050189">
    <property type="entry name" value="MFS_Efflux_Transporters"/>
</dbReference>
<keyword evidence="3 6" id="KW-0812">Transmembrane</keyword>
<feature type="transmembrane region" description="Helical" evidence="6">
    <location>
        <begin position="151"/>
        <end position="173"/>
    </location>
</feature>
<evidence type="ECO:0000256" key="3">
    <source>
        <dbReference type="ARBA" id="ARBA00022692"/>
    </source>
</evidence>
<sequence length="410" mass="41650">MYQEHQVLGAGGVFAANASEQNTRWGAVYAVALSVAGIITAELLPASLLTPIASDLAISAGMAGQSISATAVAALFASLFTSRVIAKVDRRVVLLSFSVLMALSSALTAIATSFAVLMIARVILGVALGGFWSMAAAVAARLVPPQALPKALSIIFGGVSVALVASAPLGSFLGGMLGWRAIFAAAAVLGSLCWLWQWAALPQMLPGEQAQNSSIVAVAKRPQVGTALLAITTVFAAQFAFFTYMRPFFEGVTHLSHTSLSAILLLFGLGNLAGTAASGPALSRSLRGTLLFAPIALSLSAAGLILLGAAAVEASILTAIWGFAFGMVPVAWSTWIARNLPDASEAAGGLQVAVIQLANTGGAVAGGMLLDRSGPLAPLIVSATLFALTALIVGLGLYRTPRPATAKGIL</sequence>
<feature type="transmembrane region" description="Helical" evidence="6">
    <location>
        <begin position="376"/>
        <end position="398"/>
    </location>
</feature>
<reference evidence="8 9" key="1">
    <citation type="submission" date="2017-08" db="EMBL/GenBank/DDBJ databases">
        <title>Infants hospitalized years apart are colonized by the same room-sourced microbial strains.</title>
        <authorList>
            <person name="Brooks B."/>
            <person name="Olm M.R."/>
            <person name="Firek B.A."/>
            <person name="Baker R."/>
            <person name="Thomas B.C."/>
            <person name="Morowitz M.J."/>
            <person name="Banfield J.F."/>
        </authorList>
    </citation>
    <scope>NUCLEOTIDE SEQUENCE [LARGE SCALE GENOMIC DNA]</scope>
    <source>
        <strain evidence="8">S2_018_000_R2_101</strain>
    </source>
</reference>
<organism evidence="8 9">
    <name type="scientific">Sphingomonas sanxanigenens</name>
    <dbReference type="NCBI Taxonomy" id="397260"/>
    <lineage>
        <taxon>Bacteria</taxon>
        <taxon>Pseudomonadati</taxon>
        <taxon>Pseudomonadota</taxon>
        <taxon>Alphaproteobacteria</taxon>
        <taxon>Sphingomonadales</taxon>
        <taxon>Sphingomonadaceae</taxon>
        <taxon>Sphingomonas</taxon>
    </lineage>
</organism>
<dbReference type="PANTHER" id="PTHR43124">
    <property type="entry name" value="PURINE EFFLUX PUMP PBUE"/>
    <property type="match status" value="1"/>
</dbReference>
<accession>A0A2W5ACP2</accession>
<evidence type="ECO:0000256" key="6">
    <source>
        <dbReference type="SAM" id="Phobius"/>
    </source>
</evidence>